<feature type="compositionally biased region" description="Low complexity" evidence="1">
    <location>
        <begin position="245"/>
        <end position="256"/>
    </location>
</feature>
<gene>
    <name evidence="2" type="ORF">PCOR1329_LOCUS23545</name>
</gene>
<comment type="caution">
    <text evidence="2">The sequence shown here is derived from an EMBL/GenBank/DDBJ whole genome shotgun (WGS) entry which is preliminary data.</text>
</comment>
<accession>A0ABN9RTC5</accession>
<evidence type="ECO:0000313" key="3">
    <source>
        <dbReference type="Proteomes" id="UP001189429"/>
    </source>
</evidence>
<keyword evidence="3" id="KW-1185">Reference proteome</keyword>
<organism evidence="2 3">
    <name type="scientific">Prorocentrum cordatum</name>
    <dbReference type="NCBI Taxonomy" id="2364126"/>
    <lineage>
        <taxon>Eukaryota</taxon>
        <taxon>Sar</taxon>
        <taxon>Alveolata</taxon>
        <taxon>Dinophyceae</taxon>
        <taxon>Prorocentrales</taxon>
        <taxon>Prorocentraceae</taxon>
        <taxon>Prorocentrum</taxon>
    </lineage>
</organism>
<proteinExistence type="predicted"/>
<evidence type="ECO:0000313" key="2">
    <source>
        <dbReference type="EMBL" id="CAK0822553.1"/>
    </source>
</evidence>
<name>A0ABN9RTC5_9DINO</name>
<feature type="region of interest" description="Disordered" evidence="1">
    <location>
        <begin position="202"/>
        <end position="272"/>
    </location>
</feature>
<reference evidence="2" key="1">
    <citation type="submission" date="2023-10" db="EMBL/GenBank/DDBJ databases">
        <authorList>
            <person name="Chen Y."/>
            <person name="Shah S."/>
            <person name="Dougan E. K."/>
            <person name="Thang M."/>
            <person name="Chan C."/>
        </authorList>
    </citation>
    <scope>NUCLEOTIDE SEQUENCE [LARGE SCALE GENOMIC DNA]</scope>
</reference>
<feature type="compositionally biased region" description="Basic and acidic residues" evidence="1">
    <location>
        <begin position="261"/>
        <end position="272"/>
    </location>
</feature>
<feature type="non-terminal residue" evidence="2">
    <location>
        <position position="492"/>
    </location>
</feature>
<feature type="compositionally biased region" description="Basic and acidic residues" evidence="1">
    <location>
        <begin position="219"/>
        <end position="230"/>
    </location>
</feature>
<evidence type="ECO:0008006" key="4">
    <source>
        <dbReference type="Google" id="ProtNLM"/>
    </source>
</evidence>
<dbReference type="EMBL" id="CAUYUJ010007994">
    <property type="protein sequence ID" value="CAK0822553.1"/>
    <property type="molecule type" value="Genomic_DNA"/>
</dbReference>
<protein>
    <recommendedName>
        <fullName evidence="4">CCHC-type domain-containing protein</fullName>
    </recommendedName>
</protein>
<dbReference type="Proteomes" id="UP001189429">
    <property type="component" value="Unassembled WGS sequence"/>
</dbReference>
<sequence>MAGLVDTRLLGRPNKYSGNRDEFPTFRYQLICYLGAIDPRLAQAVTTAATHGNVITLSEMGDDNKQFAATMGYILSQLLGGSALTLVMNCEPGNGLEQWRRLCLREDAATASNKVAQLQLLVNTEFSGKWETYVEELTKFLLDINRYQEKFSEVISDTLVQALIKRNTPEPLKTQVMMLTFTTHQILRETCEAFAQQMMQRDPKATKKKFDPNAMDVDAFDKGGKGDSKGKGFGGKSDQKGSGGKSSSQRSVWQSSGGKGGKGDGKNKMKSKKGETKLFDGWCSNPHCGKYGHKIADCRKYGGGDRAQQVRSIQEIQRHRHKYVELGAYRQQYYQMTKGAMTEKCKLTGEPGQSLRSITGKGIRTWDKRTLTGEVFDSNTSIPAKLDVTPAEIRRGALSVAEMNDAGYSVHIDPDGAKMFKNNKNVQHEIDKAIESTVTLQLRRKVNAFLLPMRFKDPTGYESIIGDVEDHSEKDDAQMKEEPFETQPVEVQ</sequence>
<feature type="compositionally biased region" description="Basic and acidic residues" evidence="1">
    <location>
        <begin position="202"/>
        <end position="211"/>
    </location>
</feature>
<evidence type="ECO:0000256" key="1">
    <source>
        <dbReference type="SAM" id="MobiDB-lite"/>
    </source>
</evidence>
<feature type="compositionally biased region" description="Basic and acidic residues" evidence="1">
    <location>
        <begin position="468"/>
        <end position="483"/>
    </location>
</feature>
<feature type="region of interest" description="Disordered" evidence="1">
    <location>
        <begin position="466"/>
        <end position="492"/>
    </location>
</feature>